<gene>
    <name evidence="1" type="ORF">BDB_mp70053</name>
</gene>
<evidence type="ECO:0000313" key="1">
    <source>
        <dbReference type="EMBL" id="CCA83600.1"/>
    </source>
</evidence>
<dbReference type="EMBL" id="FR854083">
    <property type="protein sequence ID" value="CCA83600.1"/>
    <property type="molecule type" value="Genomic_DNA"/>
</dbReference>
<proteinExistence type="predicted"/>
<dbReference type="AlphaFoldDB" id="G2ZX37"/>
<name>G2ZX37_9RALS</name>
<sequence>MLGLLLVMCEGFGVAVSCLTRVRPKTRF</sequence>
<reference evidence="1" key="1">
    <citation type="journal article" date="2011" name="PLoS ONE">
        <title>Ralstonia syzygii, the Blood Disease Bacterium and some Asian R. solanacearum strains form a single genomic species despite divergent lifestyles.</title>
        <authorList>
            <person name="Remenant B."/>
            <person name="de Cambiaire J.C."/>
            <person name="Cellier G."/>
            <person name="Jacobs J.M."/>
            <person name="Mangenot S."/>
            <person name="Barbe V."/>
            <person name="Lajus A."/>
            <person name="Vallenet D."/>
            <person name="Medigue C."/>
            <person name="Fegan M."/>
            <person name="Allen C."/>
            <person name="Prior P."/>
        </authorList>
    </citation>
    <scope>NUCLEOTIDE SEQUENCE</scope>
    <source>
        <strain evidence="1">R229</strain>
    </source>
</reference>
<organism evidence="1">
    <name type="scientific">blood disease bacterium R229</name>
    <dbReference type="NCBI Taxonomy" id="741978"/>
    <lineage>
        <taxon>Bacteria</taxon>
        <taxon>Pseudomonadati</taxon>
        <taxon>Pseudomonadota</taxon>
        <taxon>Betaproteobacteria</taxon>
        <taxon>Burkholderiales</taxon>
        <taxon>Burkholderiaceae</taxon>
        <taxon>Ralstonia</taxon>
        <taxon>Ralstonia solanacearum species complex</taxon>
    </lineage>
</organism>
<protein>
    <submittedName>
        <fullName evidence="1">Uncharacterized protein</fullName>
    </submittedName>
</protein>
<accession>G2ZX37</accession>
<reference evidence="1" key="2">
    <citation type="submission" date="2011-04" db="EMBL/GenBank/DDBJ databases">
        <authorList>
            <person name="Genoscope - CEA"/>
        </authorList>
    </citation>
    <scope>NUCLEOTIDE SEQUENCE</scope>
    <source>
        <strain evidence="1">R229</strain>
    </source>
</reference>